<dbReference type="Pfam" id="PF00063">
    <property type="entry name" value="Myosin_head"/>
    <property type="match status" value="2"/>
</dbReference>
<dbReference type="SUPFAM" id="SSF52540">
    <property type="entry name" value="P-loop containing nucleoside triphosphate hydrolases"/>
    <property type="match status" value="1"/>
</dbReference>
<evidence type="ECO:0000256" key="1">
    <source>
        <dbReference type="ARBA" id="ARBA00022741"/>
    </source>
</evidence>
<evidence type="ECO:0000259" key="9">
    <source>
        <dbReference type="PROSITE" id="PS51456"/>
    </source>
</evidence>
<gene>
    <name evidence="10" type="ORF">RS030_263672</name>
</gene>
<dbReference type="InterPro" id="IPR036322">
    <property type="entry name" value="WD40_repeat_dom_sf"/>
</dbReference>
<dbReference type="Pfam" id="PF00400">
    <property type="entry name" value="WD40"/>
    <property type="match status" value="2"/>
</dbReference>
<reference evidence="10 11" key="1">
    <citation type="submission" date="2023-10" db="EMBL/GenBank/DDBJ databases">
        <title>Comparative genomics analysis reveals potential genetic determinants of host preference in Cryptosporidium xiaoi.</title>
        <authorList>
            <person name="Xiao L."/>
            <person name="Li J."/>
        </authorList>
    </citation>
    <scope>NUCLEOTIDE SEQUENCE [LARGE SCALE GENOMIC DNA]</scope>
    <source>
        <strain evidence="10 11">52996</strain>
    </source>
</reference>
<comment type="similarity">
    <text evidence="7">Belongs to the TRAFAC class myosin-kinesin ATPase superfamily. Myosin family.</text>
</comment>
<protein>
    <submittedName>
        <fullName evidence="10">Myosin myosin</fullName>
    </submittedName>
</protein>
<feature type="domain" description="Myosin motor" evidence="9">
    <location>
        <begin position="115"/>
        <end position="993"/>
    </location>
</feature>
<dbReference type="PRINTS" id="PR00193">
    <property type="entry name" value="MYOSINHEAVY"/>
</dbReference>
<feature type="repeat" description="WD" evidence="6">
    <location>
        <begin position="1953"/>
        <end position="1984"/>
    </location>
</feature>
<dbReference type="GO" id="GO:0005524">
    <property type="term" value="F:ATP binding"/>
    <property type="evidence" value="ECO:0007669"/>
    <property type="project" value="UniProtKB-UniRule"/>
</dbReference>
<feature type="binding site" evidence="7">
    <location>
        <begin position="208"/>
        <end position="215"/>
    </location>
    <ligand>
        <name>ATP</name>
        <dbReference type="ChEBI" id="CHEBI:30616"/>
    </ligand>
</feature>
<keyword evidence="6" id="KW-0853">WD repeat</keyword>
<dbReference type="Gene3D" id="1.20.120.720">
    <property type="entry name" value="Myosin VI head, motor domain, U50 subdomain"/>
    <property type="match status" value="1"/>
</dbReference>
<dbReference type="GO" id="GO:0007015">
    <property type="term" value="P:actin filament organization"/>
    <property type="evidence" value="ECO:0007669"/>
    <property type="project" value="TreeGrafter"/>
</dbReference>
<keyword evidence="1 7" id="KW-0547">Nucleotide-binding</keyword>
<sequence length="1990" mass="225822">MKKTVDCLGNDALKSNGKGNNNVKSNKMSRIEGLFSTGSLVWIPCQKDVWRQGVVSRMDEEAIYVKVDKTMDDVTLEEIEEEVKFSIPVNEKDKELLEKSLHLRAVEQLSDYGVVTPDDLCELTHLHQPSILHAINSRFDLDKIYTFTGPILIAVNPYRHIKGYYDAEMVEKFRLNESSSIPHVFNIANKAFENLCLEKKSQTILISGESGAGKTETTKFVLQFLTTVGSSNSVNDQIYNVENKDSNKNGGGSFIEEQIIQSNPLLEAFGNSRTLRNNNSSRFGKFIEIWFSNFETKQTEPHCQNNKTVFDNDFNNNNRSDSKYRIASAKINTYLLEKVRVCFQQKGERSFHIFYQIFSASKYLRSKETIANRGDNKFVYEFPSKETDKILFPLGESQEKTKMQVENASKTMNKQKMEYIKETLHSSKLEVDLSEIEPTKQFRYIKNEHDLDPKIEKEDLEQFERTLFAIWTMGIPNDELNSIMKVIKAIMFIGNVSFNESSSEAATIDDESMSDLETASNLLSVSKEDLILGLCNKKIALREGEITKSLTKLEAETTRDSISRTLYSYIFNHIVYLVNRQISKERDEIYNDMNNCISSGGLYCGILDIFGFECFTNNSFEQLCINFANERLQQIFNDYIFKVEQDLYIQENIRWDPIDFPDNGDCVQLLQQTKPLGVFPAIDEECFIPKGSNSGLLNKLIKEYGTGNNRFEIVKKKPDCFVIVHYAGPVPYCVDGFIEKNKDQISQYSKDILCSSNDVWISNLFNENIGYRSEDNKWEKYRDNKTQTVSNSESGILKKKNQTLGASFRIQLGKLISKIQETTPHFIRCIKPNSNNSPDEFDRISVSEQLKYGGVLQAIQVSRAGYPVRFHHFEFLLDYIILFSPCSGISLPIERNKIEYAERVFIKSLKSSDHSKTGASNLDLEFERRNLIDELLCCLSEAGFISNLSQNNDSNDNKNNGRDHIKHIQGWAVGTTRVFLKIETFRDLEKLRVKVRNTASTIIQSVWRMHSCMVMRRILFRRIVTLQSLWRGKLGRMRYRELLKEKATLEIQRRVRGFLARKRLLELKRCCMLIQNRWRRYLWKKEENEKLYLLRVCKVQATIKMYIQRKQYRCLRKSALKAQKLWRGKVARREFKKLKDEKNEFSQIFAKYQEALDEIQKMKANCSKLEDQLFKALSEKNKLKEEKEVLNNELSKVKEAKNFENSTEHVNIYSGERQILNRLLRLSSYPFSKLGLLESIPEVLFPRGEEIKRITEESGGLGTHERQIGLLFAGTSYSGDKDLLSKLLIETRTGEVNKENTLQVFTMELTNIPGARVISEQDFLRPDLGFTEGNVIGVGNSGVRESNIGERWPLNIMSISCIESNEIMTQAENFLTRTRVAVLVYDVSNLDSFLRLLGSSTNNSSESGESNINNRNGILYKALKSGCKVILFGNLSNVIYKSAPIQVNVEQVRKLSCEHDVITIESDSISCLIYSIVGILNVRTHKDLVMGNASKSSLMENEAGINMGEGTGSEIDSRVYDGYLERNSTIRQNNNSLFSKFNDGIRAFGLRIPRFSTGKQTLEKSEFLLPTLDISEAPDRSLLEKGSGISPVINIKDEQNSSVTHILFCRDVPSEPYIMLLVARKNGVIHAYYCYKTRYEGVDGENSTTSEWSGRVEEAYSRKAHNRAITSLALSPDESEFLSTSIDMTVRRFLTTTGHAISLFSDNSPVLVGSYLPFLPSLFIVSSSKPLLRIVNVDVGVAQKIKTDSTIRALCFDSTGIYCFAACKEGRIYVLLNVAIKSSSRSTETDFRFADKRGMQVCSRAITNMLYVHGASDYASIRRTYANGAIFCGNSQVSGNNTNNSNLGGGSSSGIGIRGYNSLLPVLVVNAADSSITIIDIRLQAPTGQIDVSNVPHVVLQVRFRISNPHSLMPLRSCFTSVNGLWIASAAEDSSVRVFQLYNESCEKESTVLSGHSAPVISTAVNASSTILASGDADGVVILWRRFSRF</sequence>
<dbReference type="Gene3D" id="3.40.850.10">
    <property type="entry name" value="Kinesin motor domain"/>
    <property type="match status" value="2"/>
</dbReference>
<keyword evidence="4 7" id="KW-0505">Motor protein</keyword>
<dbReference type="GO" id="GO:0016459">
    <property type="term" value="C:myosin complex"/>
    <property type="evidence" value="ECO:0007669"/>
    <property type="project" value="UniProtKB-KW"/>
</dbReference>
<dbReference type="InterPro" id="IPR000048">
    <property type="entry name" value="IQ_motif_EF-hand-BS"/>
</dbReference>
<dbReference type="GO" id="GO:0000146">
    <property type="term" value="F:microfilament motor activity"/>
    <property type="evidence" value="ECO:0007669"/>
    <property type="project" value="TreeGrafter"/>
</dbReference>
<dbReference type="Proteomes" id="UP001311799">
    <property type="component" value="Unassembled WGS sequence"/>
</dbReference>
<dbReference type="Gene3D" id="1.20.5.190">
    <property type="match status" value="3"/>
</dbReference>
<keyword evidence="3 7" id="KW-0518">Myosin</keyword>
<dbReference type="InterPro" id="IPR027417">
    <property type="entry name" value="P-loop_NTPase"/>
</dbReference>
<evidence type="ECO:0000256" key="2">
    <source>
        <dbReference type="ARBA" id="ARBA00022840"/>
    </source>
</evidence>
<evidence type="ECO:0000256" key="7">
    <source>
        <dbReference type="PROSITE-ProRule" id="PRU00782"/>
    </source>
</evidence>
<dbReference type="InterPro" id="IPR001680">
    <property type="entry name" value="WD40_rpt"/>
</dbReference>
<keyword evidence="8" id="KW-0175">Coiled coil</keyword>
<keyword evidence="2 7" id="KW-0067">ATP-binding</keyword>
<dbReference type="InterPro" id="IPR001609">
    <property type="entry name" value="Myosin_head_motor_dom-like"/>
</dbReference>
<keyword evidence="11" id="KW-1185">Reference proteome</keyword>
<organism evidence="10 11">
    <name type="scientific">Cryptosporidium xiaoi</name>
    <dbReference type="NCBI Taxonomy" id="659607"/>
    <lineage>
        <taxon>Eukaryota</taxon>
        <taxon>Sar</taxon>
        <taxon>Alveolata</taxon>
        <taxon>Apicomplexa</taxon>
        <taxon>Conoidasida</taxon>
        <taxon>Coccidia</taxon>
        <taxon>Eucoccidiorida</taxon>
        <taxon>Eimeriorina</taxon>
        <taxon>Cryptosporidiidae</taxon>
        <taxon>Cryptosporidium</taxon>
    </lineage>
</organism>
<evidence type="ECO:0000313" key="11">
    <source>
        <dbReference type="Proteomes" id="UP001311799"/>
    </source>
</evidence>
<evidence type="ECO:0000256" key="3">
    <source>
        <dbReference type="ARBA" id="ARBA00023123"/>
    </source>
</evidence>
<evidence type="ECO:0000256" key="8">
    <source>
        <dbReference type="SAM" id="Coils"/>
    </source>
</evidence>
<dbReference type="PROSITE" id="PS51456">
    <property type="entry name" value="MYOSIN_MOTOR"/>
    <property type="match status" value="1"/>
</dbReference>
<dbReference type="PROSITE" id="PS50082">
    <property type="entry name" value="WD_REPEATS_2"/>
    <property type="match status" value="1"/>
</dbReference>
<keyword evidence="5 7" id="KW-0009">Actin-binding</keyword>
<accession>A0AAV9Y2P8</accession>
<feature type="region of interest" description="Actin-binding" evidence="7">
    <location>
        <begin position="812"/>
        <end position="834"/>
    </location>
</feature>
<dbReference type="Pfam" id="PF00612">
    <property type="entry name" value="IQ"/>
    <property type="match status" value="3"/>
</dbReference>
<dbReference type="EMBL" id="JAWDEY010000018">
    <property type="protein sequence ID" value="KAK6588976.1"/>
    <property type="molecule type" value="Genomic_DNA"/>
</dbReference>
<dbReference type="Gene3D" id="1.20.58.530">
    <property type="match status" value="1"/>
</dbReference>
<dbReference type="PANTHER" id="PTHR13140:SF706">
    <property type="entry name" value="DILUTE CLASS UNCONVENTIONAL MYOSIN, ISOFORM C"/>
    <property type="match status" value="1"/>
</dbReference>
<feature type="coiled-coil region" evidence="8">
    <location>
        <begin position="1152"/>
        <end position="1200"/>
    </location>
</feature>
<dbReference type="SMART" id="SM00242">
    <property type="entry name" value="MYSc"/>
    <property type="match status" value="1"/>
</dbReference>
<proteinExistence type="inferred from homology"/>
<dbReference type="PANTHER" id="PTHR13140">
    <property type="entry name" value="MYOSIN"/>
    <property type="match status" value="1"/>
</dbReference>
<dbReference type="InterPro" id="IPR036961">
    <property type="entry name" value="Kinesin_motor_dom_sf"/>
</dbReference>
<name>A0AAV9Y2P8_9CRYT</name>
<dbReference type="GO" id="GO:0005737">
    <property type="term" value="C:cytoplasm"/>
    <property type="evidence" value="ECO:0007669"/>
    <property type="project" value="TreeGrafter"/>
</dbReference>
<dbReference type="GO" id="GO:0051015">
    <property type="term" value="F:actin filament binding"/>
    <property type="evidence" value="ECO:0007669"/>
    <property type="project" value="TreeGrafter"/>
</dbReference>
<dbReference type="GO" id="GO:0016020">
    <property type="term" value="C:membrane"/>
    <property type="evidence" value="ECO:0007669"/>
    <property type="project" value="TreeGrafter"/>
</dbReference>
<evidence type="ECO:0000256" key="6">
    <source>
        <dbReference type="PROSITE-ProRule" id="PRU00221"/>
    </source>
</evidence>
<dbReference type="PROSITE" id="PS50294">
    <property type="entry name" value="WD_REPEATS_REGION"/>
    <property type="match status" value="1"/>
</dbReference>
<evidence type="ECO:0000256" key="5">
    <source>
        <dbReference type="ARBA" id="ARBA00023203"/>
    </source>
</evidence>
<evidence type="ECO:0000313" key="10">
    <source>
        <dbReference type="EMBL" id="KAK6588976.1"/>
    </source>
</evidence>
<evidence type="ECO:0000256" key="4">
    <source>
        <dbReference type="ARBA" id="ARBA00023175"/>
    </source>
</evidence>
<dbReference type="Gene3D" id="2.130.10.10">
    <property type="entry name" value="YVTN repeat-like/Quinoprotein amine dehydrogenase"/>
    <property type="match status" value="2"/>
</dbReference>
<dbReference type="SMART" id="SM00320">
    <property type="entry name" value="WD40"/>
    <property type="match status" value="4"/>
</dbReference>
<comment type="caution">
    <text evidence="10">The sequence shown here is derived from an EMBL/GenBank/DDBJ whole genome shotgun (WGS) entry which is preliminary data.</text>
</comment>
<dbReference type="PROSITE" id="PS50096">
    <property type="entry name" value="IQ"/>
    <property type="match status" value="4"/>
</dbReference>
<dbReference type="InterPro" id="IPR015943">
    <property type="entry name" value="WD40/YVTN_repeat-like_dom_sf"/>
</dbReference>
<dbReference type="SUPFAM" id="SSF50978">
    <property type="entry name" value="WD40 repeat-like"/>
    <property type="match status" value="1"/>
</dbReference>
<dbReference type="SMART" id="SM00015">
    <property type="entry name" value="IQ"/>
    <property type="match status" value="5"/>
</dbReference>